<gene>
    <name evidence="3" type="ORF">HJC23_006487</name>
</gene>
<feature type="region of interest" description="Disordered" evidence="1">
    <location>
        <begin position="321"/>
        <end position="342"/>
    </location>
</feature>
<evidence type="ECO:0000313" key="3">
    <source>
        <dbReference type="EMBL" id="KAL3789333.1"/>
    </source>
</evidence>
<dbReference type="AlphaFoldDB" id="A0ABD3PNH6"/>
<feature type="region of interest" description="Disordered" evidence="1">
    <location>
        <begin position="254"/>
        <end position="282"/>
    </location>
</feature>
<sequence length="538" mass="59501">MATSKKLRLSVSHAALFFTRFRLIALRGRSVLASAALSPHASRKNPVHRITDATVYHSPSFAGRQMKKKSNDAGIVVVPLLPFTIALTTDIDDAGADSRLAQPLARTARQPEAPAVDQALQDLAISILNASSFADRFYDIDLHVFHQQSSLQKYWTMSVNGNATFTGSYFLDDPEPKQVTTVLVQEWNDEKDILMNALSPIVCSDTNTHGNTPCVLSDVTVELLDDAAMSDYTTNITLDDVYAKETTDIVTRPMHDEVQKPDDSSSSNIMSYRSNADDTTNNNTSGPLAWVIPTIITATLILFSAFLIAYRRVRKEKHSQTLSRESNNLQEARCTSQNDGRVTNNNNVITTFSNQNNIDQLIQEFTNNNDDMSLASSDPSDIGNASFFSGLSGFSHLDLERGIARNDDHGNRENNRNNGSTYLPSNLRKHESFEGKYRSISAMVNVLKKDILLIAGETAAETTPPQTGHGVSNDNENEIMGVSRTESPKKRKEMMERQRIAESGDADGREGRVDICSAGEEIELDRNSRHDVQRHTGD</sequence>
<keyword evidence="4" id="KW-1185">Reference proteome</keyword>
<evidence type="ECO:0000313" key="4">
    <source>
        <dbReference type="Proteomes" id="UP001516023"/>
    </source>
</evidence>
<feature type="transmembrane region" description="Helical" evidence="2">
    <location>
        <begin position="288"/>
        <end position="310"/>
    </location>
</feature>
<organism evidence="3 4">
    <name type="scientific">Cyclotella cryptica</name>
    <dbReference type="NCBI Taxonomy" id="29204"/>
    <lineage>
        <taxon>Eukaryota</taxon>
        <taxon>Sar</taxon>
        <taxon>Stramenopiles</taxon>
        <taxon>Ochrophyta</taxon>
        <taxon>Bacillariophyta</taxon>
        <taxon>Coscinodiscophyceae</taxon>
        <taxon>Thalassiosirophycidae</taxon>
        <taxon>Stephanodiscales</taxon>
        <taxon>Stephanodiscaceae</taxon>
        <taxon>Cyclotella</taxon>
    </lineage>
</organism>
<evidence type="ECO:0000256" key="2">
    <source>
        <dbReference type="SAM" id="Phobius"/>
    </source>
</evidence>
<keyword evidence="2" id="KW-1133">Transmembrane helix</keyword>
<evidence type="ECO:0000256" key="1">
    <source>
        <dbReference type="SAM" id="MobiDB-lite"/>
    </source>
</evidence>
<keyword evidence="2" id="KW-0812">Transmembrane</keyword>
<feature type="compositionally biased region" description="Basic and acidic residues" evidence="1">
    <location>
        <begin position="254"/>
        <end position="263"/>
    </location>
</feature>
<dbReference type="EMBL" id="JABMIG020000142">
    <property type="protein sequence ID" value="KAL3789333.1"/>
    <property type="molecule type" value="Genomic_DNA"/>
</dbReference>
<feature type="region of interest" description="Disordered" evidence="1">
    <location>
        <begin position="484"/>
        <end position="512"/>
    </location>
</feature>
<feature type="region of interest" description="Disordered" evidence="1">
    <location>
        <begin position="405"/>
        <end position="427"/>
    </location>
</feature>
<proteinExistence type="predicted"/>
<feature type="compositionally biased region" description="Basic and acidic residues" evidence="1">
    <location>
        <begin position="493"/>
        <end position="512"/>
    </location>
</feature>
<keyword evidence="2" id="KW-0472">Membrane</keyword>
<comment type="caution">
    <text evidence="3">The sequence shown here is derived from an EMBL/GenBank/DDBJ whole genome shotgun (WGS) entry which is preliminary data.</text>
</comment>
<feature type="compositionally biased region" description="Low complexity" evidence="1">
    <location>
        <begin position="264"/>
        <end position="282"/>
    </location>
</feature>
<accession>A0ABD3PNH6</accession>
<name>A0ABD3PNH6_9STRA</name>
<protein>
    <submittedName>
        <fullName evidence="3">Uncharacterized protein</fullName>
    </submittedName>
</protein>
<dbReference type="Proteomes" id="UP001516023">
    <property type="component" value="Unassembled WGS sequence"/>
</dbReference>
<feature type="compositionally biased region" description="Basic and acidic residues" evidence="1">
    <location>
        <begin position="405"/>
        <end position="415"/>
    </location>
</feature>
<reference evidence="3 4" key="1">
    <citation type="journal article" date="2020" name="G3 (Bethesda)">
        <title>Improved Reference Genome for Cyclotella cryptica CCMP332, a Model for Cell Wall Morphogenesis, Salinity Adaptation, and Lipid Production in Diatoms (Bacillariophyta).</title>
        <authorList>
            <person name="Roberts W.R."/>
            <person name="Downey K.M."/>
            <person name="Ruck E.C."/>
            <person name="Traller J.C."/>
            <person name="Alverson A.J."/>
        </authorList>
    </citation>
    <scope>NUCLEOTIDE SEQUENCE [LARGE SCALE GENOMIC DNA]</scope>
    <source>
        <strain evidence="3 4">CCMP332</strain>
    </source>
</reference>